<sequence length="361" mass="40686">MKDYHNYTLEDFLLDDQFRAWIAGQDHAGDEIWNEIAIHYPEKVALMYQAREIILSLIASNSGLSAPELENEVNRIMQTTGKKEIVAKSRPLFPIKWFSAAASVIIFTAIGWKITSDINQPQSVKAYSQYVSRIDEPLLEIVNETNVSKQVKLPDGSVVKLTPSSRISYAETFVRNHKREVYLTGEAFFDVEKDVKNPFFVYANGLLTRVVGTSFLIRAIDADVEVLVRSGRVTVVPIRDIAHQEKKNTELLLTPNQQALFSAKDNLISKSIVETPVEITKPESEPDFVFDNRPIGEVFSILEKAYGIPIIYDEAVMRHCFLRVALSNESFFSKLDIVCKTVGASYQVRDGQIIISGEGCE</sequence>
<evidence type="ECO:0000313" key="3">
    <source>
        <dbReference type="EMBL" id="TDE18184.1"/>
    </source>
</evidence>
<dbReference type="Pfam" id="PF16344">
    <property type="entry name" value="FecR_C"/>
    <property type="match status" value="1"/>
</dbReference>
<dbReference type="RefSeq" id="WP_131955851.1">
    <property type="nucleotide sequence ID" value="NZ_SMFL01000001.1"/>
</dbReference>
<proteinExistence type="predicted"/>
<dbReference type="InterPro" id="IPR006860">
    <property type="entry name" value="FecR"/>
</dbReference>
<dbReference type="Pfam" id="PF04773">
    <property type="entry name" value="FecR"/>
    <property type="match status" value="1"/>
</dbReference>
<dbReference type="InterPro" id="IPR032508">
    <property type="entry name" value="FecR_C"/>
</dbReference>
<dbReference type="InterPro" id="IPR012373">
    <property type="entry name" value="Ferrdict_sens_TM"/>
</dbReference>
<organism evidence="3 4">
    <name type="scientific">Dyadobacter psychrotolerans</name>
    <dbReference type="NCBI Taxonomy" id="2541721"/>
    <lineage>
        <taxon>Bacteria</taxon>
        <taxon>Pseudomonadati</taxon>
        <taxon>Bacteroidota</taxon>
        <taxon>Cytophagia</taxon>
        <taxon>Cytophagales</taxon>
        <taxon>Spirosomataceae</taxon>
        <taxon>Dyadobacter</taxon>
    </lineage>
</organism>
<name>A0A4R5DZP6_9BACT</name>
<dbReference type="PANTHER" id="PTHR30273">
    <property type="entry name" value="PERIPLASMIC SIGNAL SENSOR AND SIGMA FACTOR ACTIVATOR FECR-RELATED"/>
    <property type="match status" value="1"/>
</dbReference>
<protein>
    <submittedName>
        <fullName evidence="3">FecR family protein</fullName>
    </submittedName>
</protein>
<dbReference type="Gene3D" id="2.60.120.1440">
    <property type="match status" value="1"/>
</dbReference>
<dbReference type="PANTHER" id="PTHR30273:SF2">
    <property type="entry name" value="PROTEIN FECR"/>
    <property type="match status" value="1"/>
</dbReference>
<feature type="domain" description="FecR protein" evidence="1">
    <location>
        <begin position="144"/>
        <end position="233"/>
    </location>
</feature>
<dbReference type="EMBL" id="SMFL01000001">
    <property type="protein sequence ID" value="TDE18184.1"/>
    <property type="molecule type" value="Genomic_DNA"/>
</dbReference>
<evidence type="ECO:0000313" key="4">
    <source>
        <dbReference type="Proteomes" id="UP000294850"/>
    </source>
</evidence>
<evidence type="ECO:0000259" key="2">
    <source>
        <dbReference type="Pfam" id="PF16344"/>
    </source>
</evidence>
<dbReference type="OrthoDB" id="1097347at2"/>
<accession>A0A4R5DZP6</accession>
<feature type="domain" description="Protein FecR C-terminal" evidence="2">
    <location>
        <begin position="287"/>
        <end position="355"/>
    </location>
</feature>
<evidence type="ECO:0000259" key="1">
    <source>
        <dbReference type="Pfam" id="PF04773"/>
    </source>
</evidence>
<dbReference type="AlphaFoldDB" id="A0A4R5DZP6"/>
<comment type="caution">
    <text evidence="3">The sequence shown here is derived from an EMBL/GenBank/DDBJ whole genome shotgun (WGS) entry which is preliminary data.</text>
</comment>
<reference evidence="3 4" key="1">
    <citation type="submission" date="2019-03" db="EMBL/GenBank/DDBJ databases">
        <title>Dyadobacter AR-3-6 sp. nov., isolated from arctic soil.</title>
        <authorList>
            <person name="Chaudhary D.K."/>
        </authorList>
    </citation>
    <scope>NUCLEOTIDE SEQUENCE [LARGE SCALE GENOMIC DNA]</scope>
    <source>
        <strain evidence="3 4">AR-3-6</strain>
    </source>
</reference>
<dbReference type="Gene3D" id="3.55.50.30">
    <property type="match status" value="1"/>
</dbReference>
<dbReference type="Proteomes" id="UP000294850">
    <property type="component" value="Unassembled WGS sequence"/>
</dbReference>
<gene>
    <name evidence="3" type="ORF">E0F88_01165</name>
</gene>
<dbReference type="GO" id="GO:0016989">
    <property type="term" value="F:sigma factor antagonist activity"/>
    <property type="evidence" value="ECO:0007669"/>
    <property type="project" value="TreeGrafter"/>
</dbReference>
<keyword evidence="4" id="KW-1185">Reference proteome</keyword>